<gene>
    <name evidence="1" type="ORF">A3J64_02020</name>
</gene>
<comment type="caution">
    <text evidence="1">The sequence shown here is derived from an EMBL/GenBank/DDBJ whole genome shotgun (WGS) entry which is preliminary data.</text>
</comment>
<reference evidence="1 2" key="1">
    <citation type="journal article" date="2016" name="Nat. Commun.">
        <title>Thousands of microbial genomes shed light on interconnected biogeochemical processes in an aquifer system.</title>
        <authorList>
            <person name="Anantharaman K."/>
            <person name="Brown C.T."/>
            <person name="Hug L.A."/>
            <person name="Sharon I."/>
            <person name="Castelle C.J."/>
            <person name="Probst A.J."/>
            <person name="Thomas B.C."/>
            <person name="Singh A."/>
            <person name="Wilkins M.J."/>
            <person name="Karaoz U."/>
            <person name="Brodie E.L."/>
            <person name="Williams K.H."/>
            <person name="Hubbard S.S."/>
            <person name="Banfield J.F."/>
        </authorList>
    </citation>
    <scope>NUCLEOTIDE SEQUENCE [LARGE SCALE GENOMIC DNA]</scope>
</reference>
<dbReference type="STRING" id="1801997.A3J64_02020"/>
<dbReference type="InterPro" id="IPR015797">
    <property type="entry name" value="NUDIX_hydrolase-like_dom_sf"/>
</dbReference>
<proteinExistence type="predicted"/>
<protein>
    <submittedName>
        <fullName evidence="1">Uncharacterized protein</fullName>
    </submittedName>
</protein>
<dbReference type="SUPFAM" id="SSF55811">
    <property type="entry name" value="Nudix"/>
    <property type="match status" value="1"/>
</dbReference>
<dbReference type="Gene3D" id="3.90.79.10">
    <property type="entry name" value="Nucleoside Triphosphate Pyrophosphohydrolase"/>
    <property type="match status" value="1"/>
</dbReference>
<evidence type="ECO:0000313" key="1">
    <source>
        <dbReference type="EMBL" id="OGZ37338.1"/>
    </source>
</evidence>
<sequence length="66" mass="7572">MVDENESPRQGCIREVKEEMGLDIDIKRFLCVSYRKYCSFTKHCSKIEKVLKSKGKNSKEGGDKNG</sequence>
<accession>A0A1G2FID5</accession>
<dbReference type="AlphaFoldDB" id="A0A1G2FID5"/>
<dbReference type="Proteomes" id="UP000177061">
    <property type="component" value="Unassembled WGS sequence"/>
</dbReference>
<evidence type="ECO:0000313" key="2">
    <source>
        <dbReference type="Proteomes" id="UP000177061"/>
    </source>
</evidence>
<name>A0A1G2FID5_9BACT</name>
<organism evidence="1 2">
    <name type="scientific">Candidatus Portnoybacteria bacterium RIFCSPHIGHO2_12_FULL_38_9</name>
    <dbReference type="NCBI Taxonomy" id="1801997"/>
    <lineage>
        <taxon>Bacteria</taxon>
        <taxon>Candidatus Portnoyibacteriota</taxon>
    </lineage>
</organism>
<dbReference type="EMBL" id="MHNB01000011">
    <property type="protein sequence ID" value="OGZ37338.1"/>
    <property type="molecule type" value="Genomic_DNA"/>
</dbReference>